<dbReference type="AlphaFoldDB" id="C6BPA2"/>
<evidence type="ECO:0000256" key="1">
    <source>
        <dbReference type="SAM" id="MobiDB-lite"/>
    </source>
</evidence>
<sequence>MSKPPLNPPISPDDSEPLKKGLLKGRLERDLDDEKKRCYVTGEEKRCDGSVRLHGGAVCSMCGKKGKG</sequence>
<accession>C6BPA2</accession>
<keyword evidence="2" id="KW-0614">Plasmid</keyword>
<evidence type="ECO:0000313" key="2">
    <source>
        <dbReference type="EMBL" id="ACS66026.1"/>
    </source>
</evidence>
<reference evidence="2" key="1">
    <citation type="submission" date="2009-06" db="EMBL/GenBank/DDBJ databases">
        <title>Complete sequence plasmid 1 of Ralstonia pickettii 12D.</title>
        <authorList>
            <consortium name="US DOE Joint Genome Institute"/>
            <person name="Lucas S."/>
            <person name="Copeland A."/>
            <person name="Lapidus A."/>
            <person name="Glavina del Rio T."/>
            <person name="Dalin E."/>
            <person name="Tice H."/>
            <person name="Bruce D."/>
            <person name="Goodwin L."/>
            <person name="Pitluck S."/>
            <person name="Sims D."/>
            <person name="Meincke L."/>
            <person name="Brettin T."/>
            <person name="Detter J.C."/>
            <person name="Han C."/>
            <person name="Larimer F."/>
            <person name="Land M."/>
            <person name="Hauser L."/>
            <person name="Kyrpides N."/>
            <person name="Ovchinnikova G."/>
            <person name="Marsh T."/>
            <person name="Richardson P."/>
        </authorList>
    </citation>
    <scope>NUCLEOTIDE SEQUENCE [LARGE SCALE GENOMIC DNA]</scope>
    <source>
        <plasmid evidence="2">12D</plasmid>
        <plasmid evidence="2">pRp12D01</plasmid>
    </source>
</reference>
<feature type="region of interest" description="Disordered" evidence="1">
    <location>
        <begin position="1"/>
        <end position="26"/>
    </location>
</feature>
<gene>
    <name evidence="2" type="ordered locus">Rpic12D_4791</name>
</gene>
<proteinExistence type="predicted"/>
<name>C6BPA2_RALP1</name>
<dbReference type="EMBL" id="CP001646">
    <property type="protein sequence ID" value="ACS66026.1"/>
    <property type="molecule type" value="Genomic_DNA"/>
</dbReference>
<dbReference type="KEGG" id="rpf:Rpic12D_4791"/>
<organism evidence="2">
    <name type="scientific">Ralstonia pickettii (strain 12D)</name>
    <dbReference type="NCBI Taxonomy" id="428406"/>
    <lineage>
        <taxon>Bacteria</taxon>
        <taxon>Pseudomonadati</taxon>
        <taxon>Pseudomonadota</taxon>
        <taxon>Betaproteobacteria</taxon>
        <taxon>Burkholderiales</taxon>
        <taxon>Burkholderiaceae</taxon>
        <taxon>Ralstonia</taxon>
    </lineage>
</organism>
<dbReference type="HOGENOM" id="CLU_2790991_0_0_4"/>
<geneLocation type="plasmid" evidence="2">
    <name>pRp12D01</name>
</geneLocation>
<feature type="compositionally biased region" description="Pro residues" evidence="1">
    <location>
        <begin position="1"/>
        <end position="11"/>
    </location>
</feature>
<protein>
    <submittedName>
        <fullName evidence="2">Uncharacterized protein</fullName>
    </submittedName>
</protein>